<proteinExistence type="predicted"/>
<gene>
    <name evidence="1" type="ORF">NIES267_55500</name>
</gene>
<evidence type="ECO:0000313" key="2">
    <source>
        <dbReference type="Proteomes" id="UP000218418"/>
    </source>
</evidence>
<dbReference type="AlphaFoldDB" id="A0A1Z4LXU5"/>
<name>A0A1Z4LXU5_9CYAN</name>
<dbReference type="EMBL" id="AP018227">
    <property type="protein sequence ID" value="BAY86044.1"/>
    <property type="molecule type" value="Genomic_DNA"/>
</dbReference>
<reference evidence="1 2" key="1">
    <citation type="submission" date="2017-06" db="EMBL/GenBank/DDBJ databases">
        <title>Genome sequencing of cyanobaciteial culture collection at National Institute for Environmental Studies (NIES).</title>
        <authorList>
            <person name="Hirose Y."/>
            <person name="Shimura Y."/>
            <person name="Fujisawa T."/>
            <person name="Nakamura Y."/>
            <person name="Kawachi M."/>
        </authorList>
    </citation>
    <scope>NUCLEOTIDE SEQUENCE [LARGE SCALE GENOMIC DNA]</scope>
    <source>
        <strain evidence="1 2">NIES-267</strain>
    </source>
</reference>
<accession>A0A1Z4LXU5</accession>
<dbReference type="OrthoDB" id="515021at2"/>
<sequence length="92" mass="11019">MTKKGKSKRRKQSLCRICKKNPTWRYKNSDGTVCKRCYHKHVWVERPSAKKSQKTAAINSEFEVEDIESSQELIFDGYTGEFYPADQYYWWL</sequence>
<protein>
    <submittedName>
        <fullName evidence="1">Uncharacterized protein</fullName>
    </submittedName>
</protein>
<organism evidence="1 2">
    <name type="scientific">Calothrix parasitica NIES-267</name>
    <dbReference type="NCBI Taxonomy" id="1973488"/>
    <lineage>
        <taxon>Bacteria</taxon>
        <taxon>Bacillati</taxon>
        <taxon>Cyanobacteriota</taxon>
        <taxon>Cyanophyceae</taxon>
        <taxon>Nostocales</taxon>
        <taxon>Calotrichaceae</taxon>
        <taxon>Calothrix</taxon>
    </lineage>
</organism>
<dbReference type="Proteomes" id="UP000218418">
    <property type="component" value="Chromosome"/>
</dbReference>
<keyword evidence="2" id="KW-1185">Reference proteome</keyword>
<evidence type="ECO:0000313" key="1">
    <source>
        <dbReference type="EMBL" id="BAY86044.1"/>
    </source>
</evidence>